<keyword evidence="3" id="KW-1185">Reference proteome</keyword>
<evidence type="ECO:0000313" key="2">
    <source>
        <dbReference type="EMBL" id="PZF73505.1"/>
    </source>
</evidence>
<accession>A0A2W2ADI9</accession>
<comment type="caution">
    <text evidence="2">The sequence shown here is derived from an EMBL/GenBank/DDBJ whole genome shotgun (WGS) entry which is preliminary data.</text>
</comment>
<gene>
    <name evidence="2" type="ORF">DN068_07205</name>
</gene>
<feature type="chain" id="PRO_5015883920" evidence="1">
    <location>
        <begin position="20"/>
        <end position="319"/>
    </location>
</feature>
<keyword evidence="1" id="KW-0732">Signal</keyword>
<dbReference type="AlphaFoldDB" id="A0A2W2ADI9"/>
<dbReference type="EMBL" id="QKTW01000011">
    <property type="protein sequence ID" value="PZF73505.1"/>
    <property type="molecule type" value="Genomic_DNA"/>
</dbReference>
<evidence type="ECO:0000256" key="1">
    <source>
        <dbReference type="SAM" id="SignalP"/>
    </source>
</evidence>
<protein>
    <submittedName>
        <fullName evidence="2">Uncharacterized protein</fullName>
    </submittedName>
</protein>
<proteinExistence type="predicted"/>
<sequence>MNRYKIILFLLLFSFVAKAQKPDGDLLIKNLPDTVLSGNRTLLVPGSFDGMAALRKLFPGKYYNLEASGYKDKLISWECKSCKPKKYEDVNGVEDNPVFPFEGGVATRMITVIDLSDANGKQYKMLAFNHSVYDPDGMQTGRFSGGLLGLAKFTKTDSGWLLRSFDPAVAAYGAFASCPTPQVIKIGDDQFAFYLRHLNGGAGGPYDESFFVIAGANGKYSQVLATYGEGRTDGMDDQSSWSSELSVPESDKKYFRDIVIKTKGKYIMADEGEVKIDEIHDKMKGFKSCAFSYTIRFVYSASKGYQAGRMEDLVITNKK</sequence>
<name>A0A2W2ADI9_9BACT</name>
<reference evidence="2 3" key="1">
    <citation type="submission" date="2018-06" db="EMBL/GenBank/DDBJ databases">
        <title>Mucibacter soli gen. nov., sp. nov., a new member of the family Chitinophagaceae producing mucin.</title>
        <authorList>
            <person name="Kim M.-K."/>
            <person name="Park S."/>
            <person name="Kim T.-S."/>
            <person name="Joung Y."/>
            <person name="Han J.-H."/>
            <person name="Kim S.B."/>
        </authorList>
    </citation>
    <scope>NUCLEOTIDE SEQUENCE [LARGE SCALE GENOMIC DNA]</scope>
    <source>
        <strain evidence="2 3">R1-15</strain>
    </source>
</reference>
<dbReference type="OrthoDB" id="744342at2"/>
<organism evidence="2 3">
    <name type="scientific">Taibaiella soli</name>
    <dbReference type="NCBI Taxonomy" id="1649169"/>
    <lineage>
        <taxon>Bacteria</taxon>
        <taxon>Pseudomonadati</taxon>
        <taxon>Bacteroidota</taxon>
        <taxon>Chitinophagia</taxon>
        <taxon>Chitinophagales</taxon>
        <taxon>Chitinophagaceae</taxon>
        <taxon>Taibaiella</taxon>
    </lineage>
</organism>
<evidence type="ECO:0000313" key="3">
    <source>
        <dbReference type="Proteomes" id="UP000248745"/>
    </source>
</evidence>
<feature type="signal peptide" evidence="1">
    <location>
        <begin position="1"/>
        <end position="19"/>
    </location>
</feature>
<dbReference type="Proteomes" id="UP000248745">
    <property type="component" value="Unassembled WGS sequence"/>
</dbReference>
<dbReference type="RefSeq" id="WP_110998231.1">
    <property type="nucleotide sequence ID" value="NZ_QKTW01000011.1"/>
</dbReference>